<evidence type="ECO:0000313" key="3">
    <source>
        <dbReference type="Proteomes" id="UP000195139"/>
    </source>
</evidence>
<dbReference type="Pfam" id="PF00702">
    <property type="entry name" value="Hydrolase"/>
    <property type="match status" value="1"/>
</dbReference>
<dbReference type="Gene3D" id="1.10.150.240">
    <property type="entry name" value="Putative phosphatase, domain 2"/>
    <property type="match status" value="1"/>
</dbReference>
<dbReference type="NCBIfam" id="TIGR01549">
    <property type="entry name" value="HAD-SF-IA-v1"/>
    <property type="match status" value="1"/>
</dbReference>
<proteinExistence type="predicted"/>
<dbReference type="EMBL" id="NGLE02000001">
    <property type="protein sequence ID" value="MEI5995148.1"/>
    <property type="molecule type" value="Genomic_DNA"/>
</dbReference>
<organism evidence="2">
    <name type="scientific">Candidatus Enterococcus mansonii</name>
    <dbReference type="NCBI Taxonomy" id="1834181"/>
    <lineage>
        <taxon>Bacteria</taxon>
        <taxon>Bacillati</taxon>
        <taxon>Bacillota</taxon>
        <taxon>Bacilli</taxon>
        <taxon>Lactobacillales</taxon>
        <taxon>Enterococcaceae</taxon>
        <taxon>Enterococcus</taxon>
    </lineage>
</organism>
<dbReference type="InterPro" id="IPR006439">
    <property type="entry name" value="HAD-SF_hydro_IA"/>
</dbReference>
<accession>A0A242CI79</accession>
<dbReference type="SFLD" id="SFLDG01129">
    <property type="entry name" value="C1.5:_HAD__Beta-PGM__Phosphata"/>
    <property type="match status" value="1"/>
</dbReference>
<dbReference type="PANTHER" id="PTHR47478">
    <property type="match status" value="1"/>
</dbReference>
<dbReference type="InterPro" id="IPR006549">
    <property type="entry name" value="HAD-SF_hydro_IIIA"/>
</dbReference>
<evidence type="ECO:0000313" key="2">
    <source>
        <dbReference type="EMBL" id="OTO09953.1"/>
    </source>
</evidence>
<keyword evidence="3" id="KW-1185">Reference proteome</keyword>
<dbReference type="NCBIfam" id="TIGR01662">
    <property type="entry name" value="HAD-SF-IIIA"/>
    <property type="match status" value="1"/>
</dbReference>
<dbReference type="InterPro" id="IPR036412">
    <property type="entry name" value="HAD-like_sf"/>
</dbReference>
<dbReference type="InterPro" id="IPR023198">
    <property type="entry name" value="PGP-like_dom2"/>
</dbReference>
<dbReference type="EMBL" id="NGLE01000001">
    <property type="protein sequence ID" value="OTO09953.1"/>
    <property type="molecule type" value="Genomic_DNA"/>
</dbReference>
<dbReference type="PANTHER" id="PTHR47478:SF1">
    <property type="entry name" value="PYRIMIDINE 5'-NUCLEOTIDASE YJJG"/>
    <property type="match status" value="1"/>
</dbReference>
<dbReference type="InterPro" id="IPR023214">
    <property type="entry name" value="HAD_sf"/>
</dbReference>
<evidence type="ECO:0008006" key="4">
    <source>
        <dbReference type="Google" id="ProtNLM"/>
    </source>
</evidence>
<gene>
    <name evidence="2" type="ORF">A5880_000636</name>
    <name evidence="1" type="ORF">A5880_002738</name>
</gene>
<dbReference type="SFLD" id="SFLDS00003">
    <property type="entry name" value="Haloacid_Dehalogenase"/>
    <property type="match status" value="1"/>
</dbReference>
<dbReference type="OrthoDB" id="25198at2"/>
<dbReference type="RefSeq" id="WP_086329565.1">
    <property type="nucleotide sequence ID" value="NZ_NGLE02000001.1"/>
</dbReference>
<dbReference type="SUPFAM" id="SSF56784">
    <property type="entry name" value="HAD-like"/>
    <property type="match status" value="1"/>
</dbReference>
<dbReference type="Proteomes" id="UP000195139">
    <property type="component" value="Unassembled WGS sequence"/>
</dbReference>
<dbReference type="PRINTS" id="PR00413">
    <property type="entry name" value="HADHALOGNASE"/>
</dbReference>
<reference evidence="1 3" key="2">
    <citation type="submission" date="2018-07" db="EMBL/GenBank/DDBJ databases">
        <title>The Genome Sequence of Enterococcus sp. DIV0659b.</title>
        <authorList>
            <consortium name="The Broad Institute Genomics Platform"/>
            <consortium name="The Broad Institute Genomic Center for Infectious Diseases"/>
            <person name="Earl A."/>
            <person name="Manson A."/>
            <person name="Schwartman J."/>
            <person name="Gilmore M."/>
            <person name="Abouelleil A."/>
            <person name="Cao P."/>
            <person name="Chapman S."/>
            <person name="Cusick C."/>
            <person name="Shea T."/>
            <person name="Young S."/>
            <person name="Neafsey D."/>
            <person name="Nusbaum C."/>
            <person name="Birren B."/>
        </authorList>
    </citation>
    <scope>NUCLEOTIDE SEQUENCE [LARGE SCALE GENOMIC DNA]</scope>
    <source>
        <strain evidence="1 3">4G2_DIV0659</strain>
    </source>
</reference>
<reference evidence="2" key="1">
    <citation type="submission" date="2017-05" db="EMBL/GenBank/DDBJ databases">
        <title>The Genome Sequence of Enterococcus sp. 4G2_DIV0659.</title>
        <authorList>
            <consortium name="The Broad Institute Genomics Platform"/>
            <consortium name="The Broad Institute Genomic Center for Infectious Diseases"/>
            <person name="Earl A."/>
            <person name="Manson A."/>
            <person name="Schwartman J."/>
            <person name="Gilmore M."/>
            <person name="Abouelleil A."/>
            <person name="Cao P."/>
            <person name="Chapman S."/>
            <person name="Cusick C."/>
            <person name="Shea T."/>
            <person name="Young S."/>
            <person name="Neafsey D."/>
            <person name="Nusbaum C."/>
            <person name="Birren B."/>
        </authorList>
    </citation>
    <scope>NUCLEOTIDE SEQUENCE [LARGE SCALE GENOMIC DNA]</scope>
    <source>
        <strain evidence="2">4G2_DIV0659</strain>
    </source>
</reference>
<sequence>MKTIVFDVDDTIYDQQQPFRNAINTVFPCVKAEDMHALYIRFRHHSDETFPKVMSNEWTLEYMRFYRIDESLKNLSYPTVSQEDGLLFQKIYEDELDNIVMHEEVKKVFDFLKEKKIPMGIITNGPTDHQYKKVKQLRLEDWVPSDNIIISQSTGFQKPEREIFDLAAKEFGMEAEHTLYVGDSFENDIIGAKNGGWKSLWFNHRLRTMPANEQPTHIQEVTSFDDLLSTIKAIF</sequence>
<dbReference type="CDD" id="cd04305">
    <property type="entry name" value="HAD_Neu5Ac-Pase_like"/>
    <property type="match status" value="1"/>
</dbReference>
<comment type="caution">
    <text evidence="2">The sequence shown here is derived from an EMBL/GenBank/DDBJ whole genome shotgun (WGS) entry which is preliminary data.</text>
</comment>
<name>A0A242CI79_9ENTE</name>
<dbReference type="AlphaFoldDB" id="A0A242CI79"/>
<dbReference type="Gene3D" id="3.40.50.1000">
    <property type="entry name" value="HAD superfamily/HAD-like"/>
    <property type="match status" value="1"/>
</dbReference>
<dbReference type="STRING" id="1834181.A5880_000636"/>
<evidence type="ECO:0000313" key="1">
    <source>
        <dbReference type="EMBL" id="MEI5995148.1"/>
    </source>
</evidence>
<protein>
    <recommendedName>
        <fullName evidence="4">HAD superfamily hydrolase</fullName>
    </recommendedName>
</protein>
<dbReference type="InterPro" id="IPR052550">
    <property type="entry name" value="Pyrimidine_5'-ntase_YjjG"/>
</dbReference>